<dbReference type="CDD" id="cd06170">
    <property type="entry name" value="LuxR_C_like"/>
    <property type="match status" value="1"/>
</dbReference>
<dbReference type="PROSITE" id="PS50110">
    <property type="entry name" value="RESPONSE_REGULATORY"/>
    <property type="match status" value="1"/>
</dbReference>
<evidence type="ECO:0000256" key="3">
    <source>
        <dbReference type="PROSITE-ProRule" id="PRU00169"/>
    </source>
</evidence>
<proteinExistence type="predicted"/>
<dbReference type="Pfam" id="PF00072">
    <property type="entry name" value="Response_reg"/>
    <property type="match status" value="1"/>
</dbReference>
<feature type="domain" description="Response regulatory" evidence="5">
    <location>
        <begin position="7"/>
        <end position="123"/>
    </location>
</feature>
<sequence length="216" mass="23300">MTNEAIRVMVVEDHNVVRQGLVALLKLAKGVEVVGEAADGHEAITKIRKLKPAIILIDLRMPGLGGVEVIQRIRMEAPQTRFIVLSTYDGDEDIYRALKAGAKAYLLKGMTSDDLISTIHAVHAGKSHIPPAIAEKLAERMSTEELTPRELAVLVEIVNGKSNKEIAAALDVSEATVKTHINSLLGKLGVSDRTQAATAAIQRGIVPLESLRKPKP</sequence>
<dbReference type="PROSITE" id="PS00622">
    <property type="entry name" value="HTH_LUXR_1"/>
    <property type="match status" value="1"/>
</dbReference>
<evidence type="ECO:0000259" key="4">
    <source>
        <dbReference type="PROSITE" id="PS50043"/>
    </source>
</evidence>
<feature type="domain" description="HTH luxR-type" evidence="4">
    <location>
        <begin position="139"/>
        <end position="204"/>
    </location>
</feature>
<dbReference type="PRINTS" id="PR00038">
    <property type="entry name" value="HTHLUXR"/>
</dbReference>
<gene>
    <name evidence="6" type="primary">yhcZ</name>
    <name evidence="6" type="ORF">SBA5_210007</name>
</gene>
<dbReference type="InterPro" id="IPR000792">
    <property type="entry name" value="Tscrpt_reg_LuxR_C"/>
</dbReference>
<evidence type="ECO:0000256" key="1">
    <source>
        <dbReference type="ARBA" id="ARBA00022553"/>
    </source>
</evidence>
<dbReference type="OrthoDB" id="2448676at2"/>
<dbReference type="PROSITE" id="PS50043">
    <property type="entry name" value="HTH_LUXR_2"/>
    <property type="match status" value="1"/>
</dbReference>
<dbReference type="Proteomes" id="UP000239735">
    <property type="component" value="Unassembled WGS sequence"/>
</dbReference>
<dbReference type="Pfam" id="PF00196">
    <property type="entry name" value="GerE"/>
    <property type="match status" value="1"/>
</dbReference>
<dbReference type="InterPro" id="IPR011006">
    <property type="entry name" value="CheY-like_superfamily"/>
</dbReference>
<protein>
    <submittedName>
        <fullName evidence="6">Uncharacterized transcriptional regulatory protein YhcZ</fullName>
    </submittedName>
</protein>
<dbReference type="PANTHER" id="PTHR43214:SF43">
    <property type="entry name" value="TWO-COMPONENT RESPONSE REGULATOR"/>
    <property type="match status" value="1"/>
</dbReference>
<accession>A0A2N9L7N4</accession>
<keyword evidence="1 3" id="KW-0597">Phosphoprotein</keyword>
<dbReference type="SUPFAM" id="SSF46894">
    <property type="entry name" value="C-terminal effector domain of the bipartite response regulators"/>
    <property type="match status" value="1"/>
</dbReference>
<dbReference type="InterPro" id="IPR016032">
    <property type="entry name" value="Sig_transdc_resp-reg_C-effctor"/>
</dbReference>
<organism evidence="6 7">
    <name type="scientific">Candidatus Sulfuritelmatomonas gaucii</name>
    <dbReference type="NCBI Taxonomy" id="2043161"/>
    <lineage>
        <taxon>Bacteria</taxon>
        <taxon>Pseudomonadati</taxon>
        <taxon>Acidobacteriota</taxon>
        <taxon>Terriglobia</taxon>
        <taxon>Terriglobales</taxon>
        <taxon>Acidobacteriaceae</taxon>
        <taxon>Candidatus Sulfuritelmatomonas</taxon>
    </lineage>
</organism>
<dbReference type="InterPro" id="IPR039420">
    <property type="entry name" value="WalR-like"/>
</dbReference>
<dbReference type="InterPro" id="IPR001789">
    <property type="entry name" value="Sig_transdc_resp-reg_receiver"/>
</dbReference>
<dbReference type="AlphaFoldDB" id="A0A2N9L7N4"/>
<dbReference type="CDD" id="cd17535">
    <property type="entry name" value="REC_NarL-like"/>
    <property type="match status" value="1"/>
</dbReference>
<evidence type="ECO:0000313" key="7">
    <source>
        <dbReference type="Proteomes" id="UP000239735"/>
    </source>
</evidence>
<feature type="modified residue" description="4-aspartylphosphate" evidence="3">
    <location>
        <position position="58"/>
    </location>
</feature>
<dbReference type="Gene3D" id="3.40.50.2300">
    <property type="match status" value="1"/>
</dbReference>
<name>A0A2N9L7N4_9BACT</name>
<evidence type="ECO:0000313" key="6">
    <source>
        <dbReference type="EMBL" id="SPE19143.1"/>
    </source>
</evidence>
<evidence type="ECO:0000256" key="2">
    <source>
        <dbReference type="ARBA" id="ARBA00023125"/>
    </source>
</evidence>
<dbReference type="EMBL" id="OKRB01000077">
    <property type="protein sequence ID" value="SPE19143.1"/>
    <property type="molecule type" value="Genomic_DNA"/>
</dbReference>
<dbReference type="GO" id="GO:0006355">
    <property type="term" value="P:regulation of DNA-templated transcription"/>
    <property type="evidence" value="ECO:0007669"/>
    <property type="project" value="InterPro"/>
</dbReference>
<dbReference type="SMART" id="SM00448">
    <property type="entry name" value="REC"/>
    <property type="match status" value="1"/>
</dbReference>
<keyword evidence="2" id="KW-0238">DNA-binding</keyword>
<dbReference type="InterPro" id="IPR058245">
    <property type="entry name" value="NreC/VraR/RcsB-like_REC"/>
</dbReference>
<reference evidence="7" key="1">
    <citation type="submission" date="2018-02" db="EMBL/GenBank/DDBJ databases">
        <authorList>
            <person name="Hausmann B."/>
        </authorList>
    </citation>
    <scope>NUCLEOTIDE SEQUENCE [LARGE SCALE GENOMIC DNA]</scope>
    <source>
        <strain evidence="7">Peat soil MAG SbA5</strain>
    </source>
</reference>
<dbReference type="PANTHER" id="PTHR43214">
    <property type="entry name" value="TWO-COMPONENT RESPONSE REGULATOR"/>
    <property type="match status" value="1"/>
</dbReference>
<dbReference type="SUPFAM" id="SSF52172">
    <property type="entry name" value="CheY-like"/>
    <property type="match status" value="1"/>
</dbReference>
<dbReference type="GO" id="GO:0003677">
    <property type="term" value="F:DNA binding"/>
    <property type="evidence" value="ECO:0007669"/>
    <property type="project" value="UniProtKB-KW"/>
</dbReference>
<dbReference type="SMART" id="SM00421">
    <property type="entry name" value="HTH_LUXR"/>
    <property type="match status" value="1"/>
</dbReference>
<evidence type="ECO:0000259" key="5">
    <source>
        <dbReference type="PROSITE" id="PS50110"/>
    </source>
</evidence>
<dbReference type="GO" id="GO:0000160">
    <property type="term" value="P:phosphorelay signal transduction system"/>
    <property type="evidence" value="ECO:0007669"/>
    <property type="project" value="InterPro"/>
</dbReference>